<reference evidence="2" key="1">
    <citation type="submission" date="2018-04" db="EMBL/GenBank/DDBJ databases">
        <title>WGS assembly of Panicum hallii.</title>
        <authorList>
            <person name="Lovell J."/>
            <person name="Jenkins J."/>
            <person name="Lowry D."/>
            <person name="Mamidi S."/>
            <person name="Sreedasyam A."/>
            <person name="Weng X."/>
            <person name="Barry K."/>
            <person name="Bonette J."/>
            <person name="Campitelli B."/>
            <person name="Daum C."/>
            <person name="Gordon S."/>
            <person name="Gould B."/>
            <person name="Lipzen A."/>
            <person name="Macqueen A."/>
            <person name="Palacio-Mejia J."/>
            <person name="Plott C."/>
            <person name="Shakirov E."/>
            <person name="Shu S."/>
            <person name="Yoshinaga Y."/>
            <person name="Zane M."/>
            <person name="Rokhsar D."/>
            <person name="Grimwood J."/>
            <person name="Schmutz J."/>
            <person name="Juenger T."/>
        </authorList>
    </citation>
    <scope>NUCLEOTIDE SEQUENCE [LARGE SCALE GENOMIC DNA]</scope>
    <source>
        <strain evidence="2">FIL2</strain>
    </source>
</reference>
<feature type="compositionally biased region" description="Polar residues" evidence="1">
    <location>
        <begin position="49"/>
        <end position="64"/>
    </location>
</feature>
<evidence type="ECO:0000256" key="1">
    <source>
        <dbReference type="SAM" id="MobiDB-lite"/>
    </source>
</evidence>
<feature type="compositionally biased region" description="Basic and acidic residues" evidence="1">
    <location>
        <begin position="27"/>
        <end position="44"/>
    </location>
</feature>
<dbReference type="Gramene" id="PAN44214">
    <property type="protein sequence ID" value="PAN44214"/>
    <property type="gene ID" value="PAHAL_9G025700"/>
</dbReference>
<gene>
    <name evidence="2" type="ORF">PAHAL_9G025700</name>
</gene>
<dbReference type="AlphaFoldDB" id="A0A2S3IGK5"/>
<feature type="region of interest" description="Disordered" evidence="1">
    <location>
        <begin position="1"/>
        <end position="113"/>
    </location>
</feature>
<organism evidence="2">
    <name type="scientific">Panicum hallii</name>
    <dbReference type="NCBI Taxonomy" id="206008"/>
    <lineage>
        <taxon>Eukaryota</taxon>
        <taxon>Viridiplantae</taxon>
        <taxon>Streptophyta</taxon>
        <taxon>Embryophyta</taxon>
        <taxon>Tracheophyta</taxon>
        <taxon>Spermatophyta</taxon>
        <taxon>Magnoliopsida</taxon>
        <taxon>Liliopsida</taxon>
        <taxon>Poales</taxon>
        <taxon>Poaceae</taxon>
        <taxon>PACMAD clade</taxon>
        <taxon>Panicoideae</taxon>
        <taxon>Panicodae</taxon>
        <taxon>Paniceae</taxon>
        <taxon>Panicinae</taxon>
        <taxon>Panicum</taxon>
        <taxon>Panicum sect. Panicum</taxon>
    </lineage>
</organism>
<accession>A0A2S3IGK5</accession>
<dbReference type="PANTHER" id="PTHR33872:SF2">
    <property type="entry name" value="DNA POLYMERASE EPSILON CATALYTIC SUBUNIT A"/>
    <property type="match status" value="1"/>
</dbReference>
<dbReference type="EMBL" id="CM008054">
    <property type="protein sequence ID" value="PAN44214.1"/>
    <property type="molecule type" value="Genomic_DNA"/>
</dbReference>
<proteinExistence type="predicted"/>
<protein>
    <submittedName>
        <fullName evidence="2">Uncharacterized protein</fullName>
    </submittedName>
</protein>
<evidence type="ECO:0000313" key="2">
    <source>
        <dbReference type="EMBL" id="PAN44214.1"/>
    </source>
</evidence>
<dbReference type="Proteomes" id="UP000243499">
    <property type="component" value="Chromosome 9"/>
</dbReference>
<dbReference type="PANTHER" id="PTHR33872">
    <property type="entry name" value="DNA POLYMERASE EPSILON CATALYTIC SUBUNIT A"/>
    <property type="match status" value="1"/>
</dbReference>
<name>A0A2S3IGK5_9POAL</name>
<sequence length="152" mass="16260">MGSLMAGWDSPVLGDDKKVHARRNRSLTKDEVEAFWKQRRRSEDGGEQLITSPLASPATHSSPFAGSLEKAARSPGGGGTKAGALSPRVRVDGFLPAGDNDGGAADSPSKSRDWWTRSSWAFLNEPPQEEPSGRAQSYTPQFHVARIATGNA</sequence>